<keyword evidence="3 8" id="KW-0808">Transferase</keyword>
<evidence type="ECO:0000256" key="1">
    <source>
        <dbReference type="ARBA" id="ARBA00010815"/>
    </source>
</evidence>
<dbReference type="InterPro" id="IPR003333">
    <property type="entry name" value="CMAS"/>
</dbReference>
<evidence type="ECO:0000313" key="8">
    <source>
        <dbReference type="EMBL" id="SMX25854.1"/>
    </source>
</evidence>
<dbReference type="InterPro" id="IPR050723">
    <property type="entry name" value="CFA/CMAS"/>
</dbReference>
<accession>A0A238J7K1</accession>
<sequence length="415" mass="48041">MWQRAFDLMLRRLLQNGSLQVTLPDGQHFRYGDGTGTPVHVHLHDTATVRHLVLNPELALGEAYMNGTLTIEEDDLQGFLGLIVANRDDTAHVWWQRLLPGLRIALRRFSQNNVTLRARRNVAHHYDLSDALYDLFLDSDRQYSCAYFRDPGDSLEQAQANKKHYIARKLMIEPGMRVLDIGCGWGGMARTLARDYGAQVLGITLSEQQHAYAKTTARREGLADRVDYRLCDYRDVTGTFDRIVSIGMFEHVGLPYYETYFKTIHDRLSPDGIALIHTIGWTAAPDATNPWIAKYIFPGGYIPTLSEVMRTVETSRLWAADVETWRLHYAYTLRHWFDRFKANEDKVRALYDDRFVRMWRFYLAACEQTFRHSRQAVFQVQLSRRIDAVPLTRDYLYPQQEKAVAEPPTPQLSHV</sequence>
<dbReference type="PIRSF" id="PIRSF003085">
    <property type="entry name" value="CMAS"/>
    <property type="match status" value="1"/>
</dbReference>
<feature type="domain" description="DUF7884" evidence="7">
    <location>
        <begin position="15"/>
        <end position="88"/>
    </location>
</feature>
<dbReference type="Proteomes" id="UP000201838">
    <property type="component" value="Unassembled WGS sequence"/>
</dbReference>
<dbReference type="GO" id="GO:0008610">
    <property type="term" value="P:lipid biosynthetic process"/>
    <property type="evidence" value="ECO:0007669"/>
    <property type="project" value="InterPro"/>
</dbReference>
<evidence type="ECO:0000256" key="2">
    <source>
        <dbReference type="ARBA" id="ARBA00022603"/>
    </source>
</evidence>
<protein>
    <submittedName>
        <fullName evidence="8">Cyclopropane-fatty-acyl-phospholipid synthase</fullName>
        <ecNumber evidence="8">2.1.1.79</ecNumber>
    </submittedName>
</protein>
<keyword evidence="2 8" id="KW-0489">Methyltransferase</keyword>
<keyword evidence="9" id="KW-1185">Reference proteome</keyword>
<evidence type="ECO:0000256" key="6">
    <source>
        <dbReference type="PIRSR" id="PIRSR003085-1"/>
    </source>
</evidence>
<dbReference type="InterPro" id="IPR057206">
    <property type="entry name" value="DUF7884"/>
</dbReference>
<dbReference type="PANTHER" id="PTHR43667">
    <property type="entry name" value="CYCLOPROPANE-FATTY-ACYL-PHOSPHOLIPID SYNTHASE"/>
    <property type="match status" value="1"/>
</dbReference>
<dbReference type="RefSeq" id="WP_093976021.1">
    <property type="nucleotide sequence ID" value="NZ_FXXQ01000037.1"/>
</dbReference>
<evidence type="ECO:0000313" key="9">
    <source>
        <dbReference type="Proteomes" id="UP000201838"/>
    </source>
</evidence>
<comment type="similarity">
    <text evidence="1">Belongs to the CFA/CMAS family.</text>
</comment>
<dbReference type="AlphaFoldDB" id="A0A238J7K1"/>
<dbReference type="PANTHER" id="PTHR43667:SF1">
    <property type="entry name" value="CYCLOPROPANE-FATTY-ACYL-PHOSPHOLIPID SYNTHASE"/>
    <property type="match status" value="1"/>
</dbReference>
<evidence type="ECO:0000256" key="3">
    <source>
        <dbReference type="ARBA" id="ARBA00022679"/>
    </source>
</evidence>
<dbReference type="Pfam" id="PF02353">
    <property type="entry name" value="CMAS"/>
    <property type="match status" value="1"/>
</dbReference>
<evidence type="ECO:0000256" key="4">
    <source>
        <dbReference type="ARBA" id="ARBA00022691"/>
    </source>
</evidence>
<evidence type="ECO:0000259" key="7">
    <source>
        <dbReference type="Pfam" id="PF25371"/>
    </source>
</evidence>
<gene>
    <name evidence="8" type="primary">cfa_2</name>
    <name evidence="8" type="ORF">BOA8489_03999</name>
</gene>
<evidence type="ECO:0000256" key="5">
    <source>
        <dbReference type="ARBA" id="ARBA00023098"/>
    </source>
</evidence>
<dbReference type="InterPro" id="IPR029063">
    <property type="entry name" value="SAM-dependent_MTases_sf"/>
</dbReference>
<dbReference type="EC" id="2.1.1.79" evidence="8"/>
<dbReference type="CDD" id="cd02440">
    <property type="entry name" value="AdoMet_MTases"/>
    <property type="match status" value="1"/>
</dbReference>
<dbReference type="GO" id="GO:0032259">
    <property type="term" value="P:methylation"/>
    <property type="evidence" value="ECO:0007669"/>
    <property type="project" value="UniProtKB-KW"/>
</dbReference>
<dbReference type="EMBL" id="FXXQ01000037">
    <property type="protein sequence ID" value="SMX25854.1"/>
    <property type="molecule type" value="Genomic_DNA"/>
</dbReference>
<feature type="active site" evidence="6">
    <location>
        <position position="366"/>
    </location>
</feature>
<name>A0A238J7K1_9RHOB</name>
<organism evidence="8 9">
    <name type="scientific">Boseongicola aestuarii</name>
    <dbReference type="NCBI Taxonomy" id="1470561"/>
    <lineage>
        <taxon>Bacteria</taxon>
        <taxon>Pseudomonadati</taxon>
        <taxon>Pseudomonadota</taxon>
        <taxon>Alphaproteobacteria</taxon>
        <taxon>Rhodobacterales</taxon>
        <taxon>Paracoccaceae</taxon>
        <taxon>Boseongicola</taxon>
    </lineage>
</organism>
<dbReference type="Gene3D" id="3.40.50.150">
    <property type="entry name" value="Vaccinia Virus protein VP39"/>
    <property type="match status" value="1"/>
</dbReference>
<reference evidence="8 9" key="1">
    <citation type="submission" date="2017-05" db="EMBL/GenBank/DDBJ databases">
        <authorList>
            <person name="Song R."/>
            <person name="Chenine A.L."/>
            <person name="Ruprecht R.M."/>
        </authorList>
    </citation>
    <scope>NUCLEOTIDE SEQUENCE [LARGE SCALE GENOMIC DNA]</scope>
    <source>
        <strain evidence="8 9">CECT 8489</strain>
    </source>
</reference>
<dbReference type="OrthoDB" id="9782855at2"/>
<keyword evidence="5" id="KW-0443">Lipid metabolism</keyword>
<dbReference type="SUPFAM" id="SSF53335">
    <property type="entry name" value="S-adenosyl-L-methionine-dependent methyltransferases"/>
    <property type="match status" value="1"/>
</dbReference>
<keyword evidence="4" id="KW-0949">S-adenosyl-L-methionine</keyword>
<dbReference type="Pfam" id="PF25371">
    <property type="entry name" value="DUF7884"/>
    <property type="match status" value="1"/>
</dbReference>
<proteinExistence type="inferred from homology"/>
<dbReference type="GO" id="GO:0008825">
    <property type="term" value="F:cyclopropane-fatty-acyl-phospholipid synthase activity"/>
    <property type="evidence" value="ECO:0007669"/>
    <property type="project" value="UniProtKB-EC"/>
</dbReference>